<keyword evidence="3" id="KW-0732">Signal</keyword>
<accession>A0A6A6UD58</accession>
<sequence length="370" mass="38578">MRTLTLWALAATLGLPVTSAAALTFLGDHVFGLSNLHARDSAQCGGDATLTPCGGSRPANWCCPSTTQCLTLNNTGTQAVICCPNGSSCATIQPITCDITFEDATKYPSSSVHIANLSMALPVCGSSCCPIGFECQTGLSGAAPFCRILAATLGSTTSVSPSGTTTLPNNATRTSTSTPTIPVFHSPGKKTNTGVIVGAVVGGIVVIAAIVFCCFFFRRKVKTRKQISEPIYNPQQAARSDFLNRYRARHPGPLSPRSPMSLRSPSKLFSPNRPETSDSRTPLTSTLASPSERGGVRTVYPPQRPPTAAQRAKSSGGSGLPSNMEQYSARILPSVPGGSASRSRQGTPTPGSSPKQGMTLPNSRFSPGKK</sequence>
<evidence type="ECO:0000313" key="4">
    <source>
        <dbReference type="EMBL" id="KAF2669566.1"/>
    </source>
</evidence>
<feature type="compositionally biased region" description="Low complexity" evidence="1">
    <location>
        <begin position="159"/>
        <end position="168"/>
    </location>
</feature>
<dbReference type="OrthoDB" id="5338512at2759"/>
<dbReference type="AlphaFoldDB" id="A0A6A6UD58"/>
<keyword evidence="2" id="KW-0812">Transmembrane</keyword>
<feature type="transmembrane region" description="Helical" evidence="2">
    <location>
        <begin position="195"/>
        <end position="217"/>
    </location>
</feature>
<feature type="compositionally biased region" description="Polar residues" evidence="1">
    <location>
        <begin position="279"/>
        <end position="289"/>
    </location>
</feature>
<evidence type="ECO:0000256" key="3">
    <source>
        <dbReference type="SAM" id="SignalP"/>
    </source>
</evidence>
<evidence type="ECO:0000256" key="2">
    <source>
        <dbReference type="SAM" id="Phobius"/>
    </source>
</evidence>
<feature type="compositionally biased region" description="Low complexity" evidence="1">
    <location>
        <begin position="251"/>
        <end position="266"/>
    </location>
</feature>
<feature type="region of interest" description="Disordered" evidence="1">
    <location>
        <begin position="247"/>
        <end position="370"/>
    </location>
</feature>
<dbReference type="EMBL" id="MU004235">
    <property type="protein sequence ID" value="KAF2669566.1"/>
    <property type="molecule type" value="Genomic_DNA"/>
</dbReference>
<feature type="chain" id="PRO_5025383904" description="Mid2 domain-containing protein" evidence="3">
    <location>
        <begin position="23"/>
        <end position="370"/>
    </location>
</feature>
<keyword evidence="5" id="KW-1185">Reference proteome</keyword>
<feature type="region of interest" description="Disordered" evidence="1">
    <location>
        <begin position="159"/>
        <end position="185"/>
    </location>
</feature>
<protein>
    <recommendedName>
        <fullName evidence="6">Mid2 domain-containing protein</fullName>
    </recommendedName>
</protein>
<reference evidence="4" key="1">
    <citation type="journal article" date="2020" name="Stud. Mycol.">
        <title>101 Dothideomycetes genomes: a test case for predicting lifestyles and emergence of pathogens.</title>
        <authorList>
            <person name="Haridas S."/>
            <person name="Albert R."/>
            <person name="Binder M."/>
            <person name="Bloem J."/>
            <person name="Labutti K."/>
            <person name="Salamov A."/>
            <person name="Andreopoulos B."/>
            <person name="Baker S."/>
            <person name="Barry K."/>
            <person name="Bills G."/>
            <person name="Bluhm B."/>
            <person name="Cannon C."/>
            <person name="Castanera R."/>
            <person name="Culley D."/>
            <person name="Daum C."/>
            <person name="Ezra D."/>
            <person name="Gonzalez J."/>
            <person name="Henrissat B."/>
            <person name="Kuo A."/>
            <person name="Liang C."/>
            <person name="Lipzen A."/>
            <person name="Lutzoni F."/>
            <person name="Magnuson J."/>
            <person name="Mondo S."/>
            <person name="Nolan M."/>
            <person name="Ohm R."/>
            <person name="Pangilinan J."/>
            <person name="Park H.-J."/>
            <person name="Ramirez L."/>
            <person name="Alfaro M."/>
            <person name="Sun H."/>
            <person name="Tritt A."/>
            <person name="Yoshinaga Y."/>
            <person name="Zwiers L.-H."/>
            <person name="Turgeon B."/>
            <person name="Goodwin S."/>
            <person name="Spatafora J."/>
            <person name="Crous P."/>
            <person name="Grigoriev I."/>
        </authorList>
    </citation>
    <scope>NUCLEOTIDE SEQUENCE</scope>
    <source>
        <strain evidence="4">CBS 115976</strain>
    </source>
</reference>
<gene>
    <name evidence="4" type="ORF">BT63DRAFT_425264</name>
</gene>
<feature type="compositionally biased region" description="Polar residues" evidence="1">
    <location>
        <begin position="169"/>
        <end position="180"/>
    </location>
</feature>
<evidence type="ECO:0000313" key="5">
    <source>
        <dbReference type="Proteomes" id="UP000799302"/>
    </source>
</evidence>
<keyword evidence="2" id="KW-0472">Membrane</keyword>
<name>A0A6A6UD58_9PEZI</name>
<organism evidence="4 5">
    <name type="scientific">Microthyrium microscopicum</name>
    <dbReference type="NCBI Taxonomy" id="703497"/>
    <lineage>
        <taxon>Eukaryota</taxon>
        <taxon>Fungi</taxon>
        <taxon>Dikarya</taxon>
        <taxon>Ascomycota</taxon>
        <taxon>Pezizomycotina</taxon>
        <taxon>Dothideomycetes</taxon>
        <taxon>Dothideomycetes incertae sedis</taxon>
        <taxon>Microthyriales</taxon>
        <taxon>Microthyriaceae</taxon>
        <taxon>Microthyrium</taxon>
    </lineage>
</organism>
<proteinExistence type="predicted"/>
<evidence type="ECO:0008006" key="6">
    <source>
        <dbReference type="Google" id="ProtNLM"/>
    </source>
</evidence>
<feature type="compositionally biased region" description="Polar residues" evidence="1">
    <location>
        <begin position="340"/>
        <end position="370"/>
    </location>
</feature>
<feature type="signal peptide" evidence="3">
    <location>
        <begin position="1"/>
        <end position="22"/>
    </location>
</feature>
<evidence type="ECO:0000256" key="1">
    <source>
        <dbReference type="SAM" id="MobiDB-lite"/>
    </source>
</evidence>
<keyword evidence="2" id="KW-1133">Transmembrane helix</keyword>
<dbReference type="Proteomes" id="UP000799302">
    <property type="component" value="Unassembled WGS sequence"/>
</dbReference>